<dbReference type="InterPro" id="IPR016907">
    <property type="entry name" value="UCP029033"/>
</dbReference>
<dbReference type="PANTHER" id="PTHR34387">
    <property type="entry name" value="SLR1258 PROTEIN"/>
    <property type="match status" value="1"/>
</dbReference>
<dbReference type="PANTHER" id="PTHR34387:SF2">
    <property type="entry name" value="SLR1258 PROTEIN"/>
    <property type="match status" value="1"/>
</dbReference>
<evidence type="ECO:0000313" key="1">
    <source>
        <dbReference type="EMBL" id="GHA58559.1"/>
    </source>
</evidence>
<comment type="caution">
    <text evidence="1">The sequence shown here is derived from an EMBL/GenBank/DDBJ whole genome shotgun (WGS) entry which is preliminary data.</text>
</comment>
<organism evidence="1 2">
    <name type="scientific">Paramylibacter ulvae</name>
    <dbReference type="NCBI Taxonomy" id="1651968"/>
    <lineage>
        <taxon>Bacteria</taxon>
        <taxon>Pseudomonadati</taxon>
        <taxon>Pseudomonadota</taxon>
        <taxon>Alphaproteobacteria</taxon>
        <taxon>Rhodobacterales</taxon>
        <taxon>Paracoccaceae</taxon>
        <taxon>Paramylibacter</taxon>
    </lineage>
</organism>
<dbReference type="EMBL" id="BMZF01000008">
    <property type="protein sequence ID" value="GHA58559.1"/>
    <property type="molecule type" value="Genomic_DNA"/>
</dbReference>
<dbReference type="PIRSF" id="PIRSF029033">
    <property type="entry name" value="UCP029033"/>
    <property type="match status" value="1"/>
</dbReference>
<dbReference type="RefSeq" id="WP_189641094.1">
    <property type="nucleotide sequence ID" value="NZ_BMZF01000008.1"/>
</dbReference>
<dbReference type="InterPro" id="IPR007497">
    <property type="entry name" value="SIMPL/DUF541"/>
</dbReference>
<dbReference type="Pfam" id="PF04402">
    <property type="entry name" value="SIMPL"/>
    <property type="match status" value="1"/>
</dbReference>
<gene>
    <name evidence="1" type="ORF">GCM10008927_25250</name>
</gene>
<keyword evidence="2" id="KW-1185">Reference proteome</keyword>
<name>A0ABQ3D4L3_9RHOB</name>
<sequence length="236" mass="25713">MSGNKSVIIASLFLGAGIAAAGYFVSQTTLNERTGANTARVKGLSERVVQADTGRWLLSFSSFGRDVTQVTDVFEQTQAKSVRIHDILTAAGFSDDELRFTPLRKSDYTDRDNEGKIIDRYFLVSGSIQITTSEPQKIDPARQPIFDLAKDGIDVAQDSLRYEYTKLNDIKPDMLREATENARIAANEFASNAGVSVGGIQSASQGGFQIDAHSGSTSALDKLVRVVTNITFYLEN</sequence>
<reference evidence="2" key="1">
    <citation type="journal article" date="2019" name="Int. J. Syst. Evol. Microbiol.">
        <title>The Global Catalogue of Microorganisms (GCM) 10K type strain sequencing project: providing services to taxonomists for standard genome sequencing and annotation.</title>
        <authorList>
            <consortium name="The Broad Institute Genomics Platform"/>
            <consortium name="The Broad Institute Genome Sequencing Center for Infectious Disease"/>
            <person name="Wu L."/>
            <person name="Ma J."/>
        </authorList>
    </citation>
    <scope>NUCLEOTIDE SEQUENCE [LARGE SCALE GENOMIC DNA]</scope>
    <source>
        <strain evidence="2">KCTC 32465</strain>
    </source>
</reference>
<proteinExistence type="predicted"/>
<accession>A0ABQ3D4L3</accession>
<dbReference type="Proteomes" id="UP000634455">
    <property type="component" value="Unassembled WGS sequence"/>
</dbReference>
<evidence type="ECO:0000313" key="2">
    <source>
        <dbReference type="Proteomes" id="UP000634455"/>
    </source>
</evidence>
<dbReference type="InterPro" id="IPR052022">
    <property type="entry name" value="26kDa_periplasmic_antigen"/>
</dbReference>
<protein>
    <submittedName>
        <fullName evidence="1">SIMPL domain-containing protein</fullName>
    </submittedName>
</protein>